<dbReference type="EMBL" id="KQ964271">
    <property type="protein sequence ID" value="KXJ86008.1"/>
    <property type="molecule type" value="Genomic_DNA"/>
</dbReference>
<feature type="transmembrane region" description="Helical" evidence="8">
    <location>
        <begin position="262"/>
        <end position="286"/>
    </location>
</feature>
<organism evidence="10 11">
    <name type="scientific">Microdochium bolleyi</name>
    <dbReference type="NCBI Taxonomy" id="196109"/>
    <lineage>
        <taxon>Eukaryota</taxon>
        <taxon>Fungi</taxon>
        <taxon>Dikarya</taxon>
        <taxon>Ascomycota</taxon>
        <taxon>Pezizomycotina</taxon>
        <taxon>Sordariomycetes</taxon>
        <taxon>Xylariomycetidae</taxon>
        <taxon>Xylariales</taxon>
        <taxon>Microdochiaceae</taxon>
        <taxon>Microdochium</taxon>
    </lineage>
</organism>
<evidence type="ECO:0000256" key="1">
    <source>
        <dbReference type="ARBA" id="ARBA00004141"/>
    </source>
</evidence>
<feature type="transmembrane region" description="Helical" evidence="8">
    <location>
        <begin position="103"/>
        <end position="121"/>
    </location>
</feature>
<keyword evidence="4 8" id="KW-1133">Transmembrane helix</keyword>
<evidence type="ECO:0000256" key="7">
    <source>
        <dbReference type="SAM" id="MobiDB-lite"/>
    </source>
</evidence>
<dbReference type="InterPro" id="IPR036259">
    <property type="entry name" value="MFS_trans_sf"/>
</dbReference>
<reference evidence="11" key="1">
    <citation type="submission" date="2016-02" db="EMBL/GenBank/DDBJ databases">
        <title>Draft genome sequence of Microdochium bolleyi, a fungal endophyte of beachgrass.</title>
        <authorList>
            <consortium name="DOE Joint Genome Institute"/>
            <person name="David A.S."/>
            <person name="May G."/>
            <person name="Haridas S."/>
            <person name="Lim J."/>
            <person name="Wang M."/>
            <person name="Labutti K."/>
            <person name="Lipzen A."/>
            <person name="Barry K."/>
            <person name="Grigoriev I.V."/>
        </authorList>
    </citation>
    <scope>NUCLEOTIDE SEQUENCE [LARGE SCALE GENOMIC DNA]</scope>
    <source>
        <strain evidence="11">J235TASD1</strain>
    </source>
</reference>
<feature type="transmembrane region" description="Helical" evidence="8">
    <location>
        <begin position="76"/>
        <end position="96"/>
    </location>
</feature>
<evidence type="ECO:0000256" key="6">
    <source>
        <dbReference type="ARBA" id="ARBA00037968"/>
    </source>
</evidence>
<evidence type="ECO:0000259" key="9">
    <source>
        <dbReference type="PROSITE" id="PS50850"/>
    </source>
</evidence>
<feature type="transmembrane region" description="Helical" evidence="8">
    <location>
        <begin position="165"/>
        <end position="185"/>
    </location>
</feature>
<sequence length="503" mass="55611">MSEQKGSIGQKVRGYFLGAKPQSAEERKFVRKIDFFIMTYCCLAYFFNFLDRAAFANAYVAGLREALNMGGHDYNTVLSVTTAGMAIGQIPHGLIIQKVRPSIWLPSMVIIWGCLTIASAACKTLTQLLVVRFFLGLAEASTYAGTIYVMGSWYTPGEIAKRTGIFSAAGQIGTMFAGIMMTAIYKTMGGLGGLGGWQWVFIIDGIITLPIAFFGFFYLPDRPLNTRVKYLSDAEKKLAVARLPPVKEGSHSIRPLSLFKRLVFTPMFWILVFWSPVVQTLEAYTVQGNFLIWLKYHSKDFTQTQINTYPLGVQATGIVATMLTAWFMDATGQRVPMVVLAVVLQLVVASMLLVPNLPFAGTFFAFYLNGASYMVLPLMFGWATIILQRVGDDAVRSVTVYAMNVMSMTMYTFWGIVFYAADEAPYWRKGGIVMIVACFVILGYLYLMWRLDRYTLEKYGDGTVGDAEASSGLAREASPSSDNVGSVEGEKRVGGEEVTSVKA</sequence>
<dbReference type="PROSITE" id="PS50850">
    <property type="entry name" value="MFS"/>
    <property type="match status" value="1"/>
</dbReference>
<feature type="transmembrane region" description="Helical" evidence="8">
    <location>
        <begin position="432"/>
        <end position="449"/>
    </location>
</feature>
<dbReference type="PANTHER" id="PTHR43791">
    <property type="entry name" value="PERMEASE-RELATED"/>
    <property type="match status" value="1"/>
</dbReference>
<dbReference type="Pfam" id="PF07690">
    <property type="entry name" value="MFS_1"/>
    <property type="match status" value="1"/>
</dbReference>
<dbReference type="AlphaFoldDB" id="A0A136IMI3"/>
<name>A0A136IMI3_9PEZI</name>
<keyword evidence="2" id="KW-0813">Transport</keyword>
<dbReference type="InterPro" id="IPR011701">
    <property type="entry name" value="MFS"/>
</dbReference>
<comment type="similarity">
    <text evidence="6">Belongs to the major facilitator superfamily. Allantoate permease family.</text>
</comment>
<dbReference type="FunFam" id="1.20.1250.20:FF:000065">
    <property type="entry name" value="Putative MFS pantothenate transporter"/>
    <property type="match status" value="1"/>
</dbReference>
<keyword evidence="3 8" id="KW-0812">Transmembrane</keyword>
<dbReference type="InParanoid" id="A0A136IMI3"/>
<feature type="transmembrane region" description="Helical" evidence="8">
    <location>
        <begin position="197"/>
        <end position="219"/>
    </location>
</feature>
<feature type="transmembrane region" description="Helical" evidence="8">
    <location>
        <begin position="399"/>
        <end position="420"/>
    </location>
</feature>
<evidence type="ECO:0000256" key="4">
    <source>
        <dbReference type="ARBA" id="ARBA00022989"/>
    </source>
</evidence>
<evidence type="ECO:0000256" key="5">
    <source>
        <dbReference type="ARBA" id="ARBA00023136"/>
    </source>
</evidence>
<dbReference type="InterPro" id="IPR020846">
    <property type="entry name" value="MFS_dom"/>
</dbReference>
<keyword evidence="11" id="KW-1185">Reference proteome</keyword>
<evidence type="ECO:0000256" key="8">
    <source>
        <dbReference type="SAM" id="Phobius"/>
    </source>
</evidence>
<evidence type="ECO:0000313" key="11">
    <source>
        <dbReference type="Proteomes" id="UP000070501"/>
    </source>
</evidence>
<accession>A0A136IMI3</accession>
<dbReference type="GO" id="GO:0005886">
    <property type="term" value="C:plasma membrane"/>
    <property type="evidence" value="ECO:0007669"/>
    <property type="project" value="TreeGrafter"/>
</dbReference>
<feature type="transmembrane region" description="Helical" evidence="8">
    <location>
        <begin position="335"/>
        <end position="354"/>
    </location>
</feature>
<dbReference type="Gene3D" id="1.20.1250.20">
    <property type="entry name" value="MFS general substrate transporter like domains"/>
    <property type="match status" value="1"/>
</dbReference>
<dbReference type="GO" id="GO:0098717">
    <property type="term" value="P:pantothenate import across plasma membrane"/>
    <property type="evidence" value="ECO:0007669"/>
    <property type="project" value="TreeGrafter"/>
</dbReference>
<dbReference type="OrthoDB" id="3639251at2759"/>
<protein>
    <submittedName>
        <fullName evidence="10">Major facilitator superfamily domain-containing protein</fullName>
    </submittedName>
</protein>
<feature type="transmembrane region" description="Helical" evidence="8">
    <location>
        <begin position="35"/>
        <end position="56"/>
    </location>
</feature>
<feature type="transmembrane region" description="Helical" evidence="8">
    <location>
        <begin position="133"/>
        <end position="153"/>
    </location>
</feature>
<feature type="transmembrane region" description="Helical" evidence="8">
    <location>
        <begin position="306"/>
        <end position="328"/>
    </location>
</feature>
<feature type="transmembrane region" description="Helical" evidence="8">
    <location>
        <begin position="366"/>
        <end position="387"/>
    </location>
</feature>
<evidence type="ECO:0000313" key="10">
    <source>
        <dbReference type="EMBL" id="KXJ86008.1"/>
    </source>
</evidence>
<dbReference type="PANTHER" id="PTHR43791:SF4">
    <property type="entry name" value="PANTOTHENATE TRANSPORTER FEN2"/>
    <property type="match status" value="1"/>
</dbReference>
<evidence type="ECO:0000256" key="3">
    <source>
        <dbReference type="ARBA" id="ARBA00022692"/>
    </source>
</evidence>
<dbReference type="SUPFAM" id="SSF103473">
    <property type="entry name" value="MFS general substrate transporter"/>
    <property type="match status" value="1"/>
</dbReference>
<evidence type="ECO:0000256" key="2">
    <source>
        <dbReference type="ARBA" id="ARBA00022448"/>
    </source>
</evidence>
<dbReference type="Proteomes" id="UP000070501">
    <property type="component" value="Unassembled WGS sequence"/>
</dbReference>
<keyword evidence="5 8" id="KW-0472">Membrane</keyword>
<feature type="domain" description="Major facilitator superfamily (MFS) profile" evidence="9">
    <location>
        <begin position="37"/>
        <end position="455"/>
    </location>
</feature>
<comment type="subcellular location">
    <subcellularLocation>
        <location evidence="1">Membrane</location>
        <topology evidence="1">Multi-pass membrane protein</topology>
    </subcellularLocation>
</comment>
<feature type="region of interest" description="Disordered" evidence="7">
    <location>
        <begin position="466"/>
        <end position="503"/>
    </location>
</feature>
<proteinExistence type="inferred from homology"/>
<gene>
    <name evidence="10" type="ORF">Micbo1qcDRAFT_140804</name>
</gene>
<dbReference type="GO" id="GO:0015233">
    <property type="term" value="F:pantothenate transmembrane transporter activity"/>
    <property type="evidence" value="ECO:0007669"/>
    <property type="project" value="TreeGrafter"/>
</dbReference>